<evidence type="ECO:0000313" key="3">
    <source>
        <dbReference type="Proteomes" id="UP000568158"/>
    </source>
</evidence>
<feature type="compositionally biased region" description="Polar residues" evidence="1">
    <location>
        <begin position="987"/>
        <end position="997"/>
    </location>
</feature>
<organism evidence="2 3">
    <name type="scientific">Dekkera bruxellensis</name>
    <name type="common">Brettanomyces custersii</name>
    <dbReference type="NCBI Taxonomy" id="5007"/>
    <lineage>
        <taxon>Eukaryota</taxon>
        <taxon>Fungi</taxon>
        <taxon>Dikarya</taxon>
        <taxon>Ascomycota</taxon>
        <taxon>Saccharomycotina</taxon>
        <taxon>Pichiomycetes</taxon>
        <taxon>Pichiales</taxon>
        <taxon>Pichiaceae</taxon>
        <taxon>Brettanomyces</taxon>
    </lineage>
</organism>
<feature type="compositionally biased region" description="Acidic residues" evidence="1">
    <location>
        <begin position="633"/>
        <end position="642"/>
    </location>
</feature>
<name>A0A8H6BL94_DEKBR</name>
<feature type="compositionally biased region" description="Basic and acidic residues" evidence="1">
    <location>
        <begin position="835"/>
        <end position="848"/>
    </location>
</feature>
<feature type="compositionally biased region" description="Low complexity" evidence="1">
    <location>
        <begin position="879"/>
        <end position="888"/>
    </location>
</feature>
<feature type="compositionally biased region" description="Low complexity" evidence="1">
    <location>
        <begin position="402"/>
        <end position="411"/>
    </location>
</feature>
<evidence type="ECO:0000256" key="1">
    <source>
        <dbReference type="SAM" id="MobiDB-lite"/>
    </source>
</evidence>
<feature type="region of interest" description="Disordered" evidence="1">
    <location>
        <begin position="832"/>
        <end position="1115"/>
    </location>
</feature>
<evidence type="ECO:0000313" key="2">
    <source>
        <dbReference type="EMBL" id="KAF6013637.1"/>
    </source>
</evidence>
<reference evidence="2 3" key="1">
    <citation type="journal article" date="2020" name="Appl. Microbiol. Biotechnol.">
        <title>Targeted gene deletion in Brettanomyces bruxellensis with an expression-free CRISPR-Cas9 system.</title>
        <authorList>
            <person name="Varela C."/>
            <person name="Bartel C."/>
            <person name="Onetto C."/>
            <person name="Borneman A."/>
        </authorList>
    </citation>
    <scope>NUCLEOTIDE SEQUENCE [LARGE SCALE GENOMIC DNA]</scope>
    <source>
        <strain evidence="2 3">AWRI1613</strain>
    </source>
</reference>
<feature type="compositionally biased region" description="Polar residues" evidence="1">
    <location>
        <begin position="773"/>
        <end position="790"/>
    </location>
</feature>
<feature type="compositionally biased region" description="Polar residues" evidence="1">
    <location>
        <begin position="925"/>
        <end position="935"/>
    </location>
</feature>
<feature type="compositionally biased region" description="Basic and acidic residues" evidence="1">
    <location>
        <begin position="458"/>
        <end position="475"/>
    </location>
</feature>
<accession>A0A8H6BL94</accession>
<feature type="compositionally biased region" description="Basic and acidic residues" evidence="1">
    <location>
        <begin position="348"/>
        <end position="401"/>
    </location>
</feature>
<feature type="compositionally biased region" description="Basic and acidic residues" evidence="1">
    <location>
        <begin position="1103"/>
        <end position="1115"/>
    </location>
</feature>
<dbReference type="Proteomes" id="UP000568158">
    <property type="component" value="Unassembled WGS sequence"/>
</dbReference>
<feature type="compositionally biased region" description="Polar residues" evidence="1">
    <location>
        <begin position="849"/>
        <end position="878"/>
    </location>
</feature>
<feature type="region of interest" description="Disordered" evidence="1">
    <location>
        <begin position="436"/>
        <end position="543"/>
    </location>
</feature>
<feature type="region of interest" description="Disordered" evidence="1">
    <location>
        <begin position="707"/>
        <end position="728"/>
    </location>
</feature>
<protein>
    <submittedName>
        <fullName evidence="2">Uncharacterized protein</fullName>
    </submittedName>
</protein>
<feature type="compositionally biased region" description="Low complexity" evidence="1">
    <location>
        <begin position="954"/>
        <end position="967"/>
    </location>
</feature>
<feature type="region of interest" description="Disordered" evidence="1">
    <location>
        <begin position="616"/>
        <end position="659"/>
    </location>
</feature>
<feature type="compositionally biased region" description="Polar residues" evidence="1">
    <location>
        <begin position="478"/>
        <end position="497"/>
    </location>
</feature>
<dbReference type="EMBL" id="JABCYN010000020">
    <property type="protein sequence ID" value="KAF6013637.1"/>
    <property type="molecule type" value="Genomic_DNA"/>
</dbReference>
<feature type="region of interest" description="Disordered" evidence="1">
    <location>
        <begin position="317"/>
        <end position="423"/>
    </location>
</feature>
<feature type="compositionally biased region" description="Low complexity" evidence="1">
    <location>
        <begin position="1089"/>
        <end position="1098"/>
    </location>
</feature>
<feature type="compositionally biased region" description="Basic and acidic residues" evidence="1">
    <location>
        <begin position="211"/>
        <end position="220"/>
    </location>
</feature>
<feature type="region of interest" description="Disordered" evidence="1">
    <location>
        <begin position="211"/>
        <end position="236"/>
    </location>
</feature>
<feature type="region of interest" description="Disordered" evidence="1">
    <location>
        <begin position="33"/>
        <end position="59"/>
    </location>
</feature>
<feature type="region of interest" description="Disordered" evidence="1">
    <location>
        <begin position="761"/>
        <end position="790"/>
    </location>
</feature>
<comment type="caution">
    <text evidence="2">The sequence shown here is derived from an EMBL/GenBank/DDBJ whole genome shotgun (WGS) entry which is preliminary data.</text>
</comment>
<feature type="compositionally biased region" description="Basic residues" evidence="1">
    <location>
        <begin position="40"/>
        <end position="57"/>
    </location>
</feature>
<gene>
    <name evidence="2" type="ORF">HII12_001618</name>
</gene>
<sequence length="1265" mass="137307">MPSTDSSKAARRHSWYGLFSLKRTASHLVGSVEHNSDQHHSHHHSHHSHKLHSHSHGRGKEDRFYVLHTDSHRDLKMVIPAARNVHTSNSPSASHGLRVIHNDKANTSDPLSAREFARRKLESQEIQNMKAVRLINSRGSGSPESARYRSFSVADSTISGISERPRYSHFHNESIQSDISMRTLDPMKAHAGMPDEIPAEAGCKMLERRGTRSRNLESRRKPPPGSNSVVSGKSGRNVANAGLESVRHEIGESVIEGNGIEHDVKSGQMGGEEKAEIINDENSKAIQGAEGENTALLDETDEKERGSGLVVPEMNLLSEEGSLEGLQEKNDSQVVSEGNLGEVIGKNEGVHEVKRSDGTSKEHGSGLNDKADFSETQKDNESRNGDLNNKDILTEPTKDDTQSTTSSSITDFLGSVDGMSSLDRNLTDDFEEAFGKGIADDSVEKSGSYQNMGSYGEIGDRGSREKSGDYEKIESYEQPDNNYKPDNNFEQSKLESQNVKKPELNFESASLDLSDGRESAETRTASTEKTPVPGDNAAQMETPIVSRLATECVYSESESEEGSPVENGDTSLKRLSMSHRMIADLQNELPEEVLGSSVGTRASDLGVGDSQVSKIISSGPISVEGKQQKIPEAESEAEEEQAAEITPGSRAISPITSDVTDEDQFTDAEEALMKTPLEKGQAIFSRPSMSIVSGRRVKLNDEDSFYSVSSSADNTQQTIMKPESERTSPVAWKKLQVDVPRNVVENSQVKLVSVGLGVDSKSSVPVAEHPYTGSRSGTPGTNSSASVISSARNLILPTPIEERSRTFQVANPGDANDEQLILVRMQVMGLPMGRKIGDEGSEDERGNDGKSSVESSSHENTNVRDNTNVGDNISVNQRNNADTSNDNGSDSDDELSFVAKSPYHHHPLNVQHADQPRKMVIVNPSEGSTASSGSQDEPADIVPSSGIPLPTEASSRGSFSSGETSVSNKDAAKTSSERTSMCDADAATSSVRTSHPQAASAEHNVDYSGGSGDISSIPKTYDRREQPVVEPLAHSAASSSRKRPPLDIPNEGRGRRSISISTANPGLFDNAHTKERIMYANGSGTTANAQQAAQPAPQRKQHDKQPPEGKGQKSLYVERLRGIGLVSYTRQQPSYKVLPVAIRPIRSRHRRTPSHQATIASIQSSLKHGTLRPKTRMLASEIDESELPDSKLSHDLSKTKVPTDPDAEIIEVTNQLRRLTADPAQLSRRESSLDRFSSVRSARGLSMNGRALKLFVANPDENDEN</sequence>
<proteinExistence type="predicted"/>
<dbReference type="AlphaFoldDB" id="A0A8H6BL94"/>
<feature type="compositionally biased region" description="Polar residues" evidence="1">
    <location>
        <begin position="707"/>
        <end position="719"/>
    </location>
</feature>